<accession>A0A814WMM4</accession>
<dbReference type="Gene3D" id="3.30.1140.40">
    <property type="entry name" value="Tctex-1"/>
    <property type="match status" value="1"/>
</dbReference>
<name>A0A814WMM4_9BILA</name>
<organism evidence="4 6">
    <name type="scientific">Rotaria sordida</name>
    <dbReference type="NCBI Taxonomy" id="392033"/>
    <lineage>
        <taxon>Eukaryota</taxon>
        <taxon>Metazoa</taxon>
        <taxon>Spiralia</taxon>
        <taxon>Gnathifera</taxon>
        <taxon>Rotifera</taxon>
        <taxon>Eurotatoria</taxon>
        <taxon>Bdelloidea</taxon>
        <taxon>Philodinida</taxon>
        <taxon>Philodinidae</taxon>
        <taxon>Rotaria</taxon>
    </lineage>
</organism>
<proteinExistence type="inferred from homology"/>
<evidence type="ECO:0000313" key="6">
    <source>
        <dbReference type="Proteomes" id="UP000663870"/>
    </source>
</evidence>
<keyword evidence="6" id="KW-1185">Reference proteome</keyword>
<feature type="region of interest" description="Disordered" evidence="2">
    <location>
        <begin position="31"/>
        <end position="76"/>
    </location>
</feature>
<dbReference type="GO" id="GO:0005737">
    <property type="term" value="C:cytoplasm"/>
    <property type="evidence" value="ECO:0007669"/>
    <property type="project" value="TreeGrafter"/>
</dbReference>
<evidence type="ECO:0000313" key="5">
    <source>
        <dbReference type="EMBL" id="CAF3988282.1"/>
    </source>
</evidence>
<gene>
    <name evidence="4" type="ORF">JXQ802_LOCUS24565</name>
    <name evidence="5" type="ORF">OTI717_LOCUS28332</name>
    <name evidence="3" type="ORF">RFH988_LOCUS13669</name>
</gene>
<sequence>MVDVEKRYLNKPWLIHDEATKIKDRLYNTHLPPVKPSGKHSVTAKHRLPHQSKRDGSNFLPALTNGSSPESSLVNGHQVSSTTFAYNSSGHEAANRYILHNNNNKNNMARFSQELSSIHFPNSSQTKRKSLYNHIQSKINTGLPHIGSKNSSKSNKYQLEPIRPVNWVELKNEIEQDIHIYAHTKQMQFNSDNTYKAKLTTLGNLVRSKVKSHLSSSIGSDNERYKIVVSLTVYSKTSSGLHVASRCLWNTSTDNSITIKMQGVDCNIIIVVFLCYTDLGVI</sequence>
<evidence type="ECO:0000256" key="1">
    <source>
        <dbReference type="ARBA" id="ARBA00005361"/>
    </source>
</evidence>
<dbReference type="GO" id="GO:0045505">
    <property type="term" value="F:dynein intermediate chain binding"/>
    <property type="evidence" value="ECO:0007669"/>
    <property type="project" value="TreeGrafter"/>
</dbReference>
<dbReference type="EMBL" id="CAJNOO010000608">
    <property type="protein sequence ID" value="CAF0991288.1"/>
    <property type="molecule type" value="Genomic_DNA"/>
</dbReference>
<dbReference type="GO" id="GO:0005868">
    <property type="term" value="C:cytoplasmic dynein complex"/>
    <property type="evidence" value="ECO:0007669"/>
    <property type="project" value="TreeGrafter"/>
</dbReference>
<comment type="similarity">
    <text evidence="1">Belongs to the dynein light chain Tctex-type family.</text>
</comment>
<dbReference type="CDD" id="cd21451">
    <property type="entry name" value="DLC-like_TCTEX1D"/>
    <property type="match status" value="1"/>
</dbReference>
<dbReference type="Proteomes" id="UP000663882">
    <property type="component" value="Unassembled WGS sequence"/>
</dbReference>
<dbReference type="GO" id="GO:0007018">
    <property type="term" value="P:microtubule-based movement"/>
    <property type="evidence" value="ECO:0007669"/>
    <property type="project" value="TreeGrafter"/>
</dbReference>
<dbReference type="PANTHER" id="PTHR21255:SF7">
    <property type="entry name" value="DYNEIN LIGHT CHAIN TCTEX-TYPE PROTEIN 2B"/>
    <property type="match status" value="1"/>
</dbReference>
<protein>
    <submittedName>
        <fullName evidence="4">Uncharacterized protein</fullName>
    </submittedName>
</protein>
<reference evidence="4" key="1">
    <citation type="submission" date="2021-02" db="EMBL/GenBank/DDBJ databases">
        <authorList>
            <person name="Nowell W R."/>
        </authorList>
    </citation>
    <scope>NUCLEOTIDE SEQUENCE</scope>
</reference>
<dbReference type="EMBL" id="CAJOAX010006681">
    <property type="protein sequence ID" value="CAF3988282.1"/>
    <property type="molecule type" value="Genomic_DNA"/>
</dbReference>
<dbReference type="InterPro" id="IPR038586">
    <property type="entry name" value="Tctex-1-like_sf"/>
</dbReference>
<dbReference type="Proteomes" id="UP000663870">
    <property type="component" value="Unassembled WGS sequence"/>
</dbReference>
<dbReference type="Pfam" id="PF03645">
    <property type="entry name" value="Tctex-1"/>
    <property type="match status" value="1"/>
</dbReference>
<dbReference type="PANTHER" id="PTHR21255">
    <property type="entry name" value="T-COMPLEX-ASSOCIATED-TESTIS-EXPRESSED 1/ DYNEIN LIGHT CHAIN"/>
    <property type="match status" value="1"/>
</dbReference>
<evidence type="ECO:0000313" key="4">
    <source>
        <dbReference type="EMBL" id="CAF1203649.1"/>
    </source>
</evidence>
<evidence type="ECO:0000256" key="2">
    <source>
        <dbReference type="SAM" id="MobiDB-lite"/>
    </source>
</evidence>
<dbReference type="EMBL" id="CAJNOL010000802">
    <property type="protein sequence ID" value="CAF1203649.1"/>
    <property type="molecule type" value="Genomic_DNA"/>
</dbReference>
<dbReference type="InterPro" id="IPR005334">
    <property type="entry name" value="Tctex-1-like"/>
</dbReference>
<dbReference type="AlphaFoldDB" id="A0A814WMM4"/>
<evidence type="ECO:0000313" key="3">
    <source>
        <dbReference type="EMBL" id="CAF0991288.1"/>
    </source>
</evidence>
<feature type="compositionally biased region" description="Basic residues" evidence="2">
    <location>
        <begin position="42"/>
        <end position="51"/>
    </location>
</feature>
<feature type="compositionally biased region" description="Polar residues" evidence="2">
    <location>
        <begin position="64"/>
        <end position="76"/>
    </location>
</feature>
<dbReference type="Proteomes" id="UP000663823">
    <property type="component" value="Unassembled WGS sequence"/>
</dbReference>
<comment type="caution">
    <text evidence="4">The sequence shown here is derived from an EMBL/GenBank/DDBJ whole genome shotgun (WGS) entry which is preliminary data.</text>
</comment>
<dbReference type="OrthoDB" id="10260741at2759"/>